<evidence type="ECO:0000256" key="1">
    <source>
        <dbReference type="SAM" id="MobiDB-lite"/>
    </source>
</evidence>
<accession>A0AB34GX12</accession>
<keyword evidence="2" id="KW-0472">Membrane</keyword>
<keyword evidence="2" id="KW-1133">Transmembrane helix</keyword>
<dbReference type="EMBL" id="JAIQCJ010002079">
    <property type="protein sequence ID" value="KAJ8783793.1"/>
    <property type="molecule type" value="Genomic_DNA"/>
</dbReference>
<dbReference type="GO" id="GO:0097197">
    <property type="term" value="C:tetraspanin-enriched microdomain"/>
    <property type="evidence" value="ECO:0007669"/>
    <property type="project" value="InterPro"/>
</dbReference>
<keyword evidence="2" id="KW-0812">Transmembrane</keyword>
<proteinExistence type="predicted"/>
<dbReference type="AlphaFoldDB" id="A0AB34GX12"/>
<feature type="region of interest" description="Disordered" evidence="1">
    <location>
        <begin position="1"/>
        <end position="23"/>
    </location>
</feature>
<sequence>MQGTRVRALVREDPTCHGSTKPPQLDFKWPSTIHMAISGADNSEVVSQLLDAHGQRQEESSESAQGRVSRLSSSLVSQALAPKFLLLIQFALHLYLLPPTVPHSKRPIKDPMATDWWRDNFWIILAVAIIFVSVGLSIFLFCVCRHLFRQEFKANSVKPLPARSLSPSWEAETPIQYAAANDTSGELGCCPVKQVS</sequence>
<feature type="transmembrane region" description="Helical" evidence="2">
    <location>
        <begin position="121"/>
        <end position="143"/>
    </location>
</feature>
<organism evidence="3 4">
    <name type="scientific">Eschrichtius robustus</name>
    <name type="common">California gray whale</name>
    <name type="synonym">Eschrichtius gibbosus</name>
    <dbReference type="NCBI Taxonomy" id="9764"/>
    <lineage>
        <taxon>Eukaryota</taxon>
        <taxon>Metazoa</taxon>
        <taxon>Chordata</taxon>
        <taxon>Craniata</taxon>
        <taxon>Vertebrata</taxon>
        <taxon>Euteleostomi</taxon>
        <taxon>Mammalia</taxon>
        <taxon>Eutheria</taxon>
        <taxon>Laurasiatheria</taxon>
        <taxon>Artiodactyla</taxon>
        <taxon>Whippomorpha</taxon>
        <taxon>Cetacea</taxon>
        <taxon>Mysticeti</taxon>
        <taxon>Eschrichtiidae</taxon>
        <taxon>Eschrichtius</taxon>
    </lineage>
</organism>
<comment type="caution">
    <text evidence="3">The sequence shown here is derived from an EMBL/GenBank/DDBJ whole genome shotgun (WGS) entry which is preliminary data.</text>
</comment>
<dbReference type="Pfam" id="PF15050">
    <property type="entry name" value="SCIMP"/>
    <property type="match status" value="1"/>
</dbReference>
<reference evidence="3 4" key="1">
    <citation type="submission" date="2022-11" db="EMBL/GenBank/DDBJ databases">
        <title>Whole genome sequence of Eschrichtius robustus ER-17-0199.</title>
        <authorList>
            <person name="Bruniche-Olsen A."/>
            <person name="Black A.N."/>
            <person name="Fields C.J."/>
            <person name="Walden K."/>
            <person name="Dewoody J.A."/>
        </authorList>
    </citation>
    <scope>NUCLEOTIDE SEQUENCE [LARGE SCALE GENOMIC DNA]</scope>
    <source>
        <strain evidence="3">ER-17-0199</strain>
        <tissue evidence="3">Blubber</tissue>
    </source>
</reference>
<evidence type="ECO:0000313" key="3">
    <source>
        <dbReference type="EMBL" id="KAJ8783793.1"/>
    </source>
</evidence>
<name>A0AB34GX12_ESCRO</name>
<keyword evidence="4" id="KW-1185">Reference proteome</keyword>
<dbReference type="InterPro" id="IPR028181">
    <property type="entry name" value="SCIMP"/>
</dbReference>
<dbReference type="GO" id="GO:0001772">
    <property type="term" value="C:immunological synapse"/>
    <property type="evidence" value="ECO:0007669"/>
    <property type="project" value="InterPro"/>
</dbReference>
<evidence type="ECO:0000256" key="2">
    <source>
        <dbReference type="SAM" id="Phobius"/>
    </source>
</evidence>
<gene>
    <name evidence="3" type="ORF">J1605_008836</name>
</gene>
<feature type="transmembrane region" description="Helical" evidence="2">
    <location>
        <begin position="80"/>
        <end position="101"/>
    </location>
</feature>
<evidence type="ECO:0000313" key="4">
    <source>
        <dbReference type="Proteomes" id="UP001159641"/>
    </source>
</evidence>
<dbReference type="Proteomes" id="UP001159641">
    <property type="component" value="Unassembled WGS sequence"/>
</dbReference>
<protein>
    <submittedName>
        <fullName evidence="3">Uncharacterized protein</fullName>
    </submittedName>
</protein>